<dbReference type="GO" id="GO:0046872">
    <property type="term" value="F:metal ion binding"/>
    <property type="evidence" value="ECO:0007669"/>
    <property type="project" value="UniProtKB-KW"/>
</dbReference>
<dbReference type="PANTHER" id="PTHR11228:SF7">
    <property type="entry name" value="PQQA PEPTIDE CYCLASE"/>
    <property type="match status" value="1"/>
</dbReference>
<dbReference type="InterPro" id="IPR058240">
    <property type="entry name" value="rSAM_sf"/>
</dbReference>
<evidence type="ECO:0000256" key="4">
    <source>
        <dbReference type="ARBA" id="ARBA00023004"/>
    </source>
</evidence>
<dbReference type="PANTHER" id="PTHR11228">
    <property type="entry name" value="RADICAL SAM DOMAIN PROTEIN"/>
    <property type="match status" value="1"/>
</dbReference>
<keyword evidence="5" id="KW-0411">Iron-sulfur</keyword>
<dbReference type="Proteomes" id="UP000309215">
    <property type="component" value="Unassembled WGS sequence"/>
</dbReference>
<dbReference type="InterPro" id="IPR013785">
    <property type="entry name" value="Aldolase_TIM"/>
</dbReference>
<feature type="domain" description="Radical SAM core" evidence="6">
    <location>
        <begin position="82"/>
        <end position="306"/>
    </location>
</feature>
<accession>A0A4U1JH01</accession>
<name>A0A4U1JH01_9BACT</name>
<comment type="caution">
    <text evidence="7">The sequence shown here is derived from an EMBL/GenBank/DDBJ whole genome shotgun (WGS) entry which is preliminary data.</text>
</comment>
<dbReference type="CDD" id="cd01335">
    <property type="entry name" value="Radical_SAM"/>
    <property type="match status" value="1"/>
</dbReference>
<evidence type="ECO:0000313" key="8">
    <source>
        <dbReference type="Proteomes" id="UP000309215"/>
    </source>
</evidence>
<dbReference type="InterPro" id="IPR050377">
    <property type="entry name" value="Radical_SAM_PqqE_MftC-like"/>
</dbReference>
<dbReference type="SFLD" id="SFLDG01067">
    <property type="entry name" value="SPASM/twitch_domain_containing"/>
    <property type="match status" value="1"/>
</dbReference>
<reference evidence="7 8" key="1">
    <citation type="submission" date="2019-04" db="EMBL/GenBank/DDBJ databases">
        <authorList>
            <person name="Li Y."/>
            <person name="Wang J."/>
        </authorList>
    </citation>
    <scope>NUCLEOTIDE SEQUENCE [LARGE SCALE GENOMIC DNA]</scope>
    <source>
        <strain evidence="7 8">DSM 14668</strain>
    </source>
</reference>
<dbReference type="Pfam" id="PF04055">
    <property type="entry name" value="Radical_SAM"/>
    <property type="match status" value="1"/>
</dbReference>
<evidence type="ECO:0000256" key="5">
    <source>
        <dbReference type="ARBA" id="ARBA00023014"/>
    </source>
</evidence>
<dbReference type="GO" id="GO:0051536">
    <property type="term" value="F:iron-sulfur cluster binding"/>
    <property type="evidence" value="ECO:0007669"/>
    <property type="project" value="UniProtKB-KW"/>
</dbReference>
<keyword evidence="3" id="KW-0479">Metal-binding</keyword>
<dbReference type="RefSeq" id="WP_136928119.1">
    <property type="nucleotide sequence ID" value="NZ_SSMQ01000005.1"/>
</dbReference>
<evidence type="ECO:0000256" key="1">
    <source>
        <dbReference type="ARBA" id="ARBA00001966"/>
    </source>
</evidence>
<dbReference type="GO" id="GO:0003824">
    <property type="term" value="F:catalytic activity"/>
    <property type="evidence" value="ECO:0007669"/>
    <property type="project" value="InterPro"/>
</dbReference>
<keyword evidence="2" id="KW-0949">S-adenosyl-L-methionine</keyword>
<keyword evidence="8" id="KW-1185">Reference proteome</keyword>
<gene>
    <name evidence="7" type="ORF">E8A74_06850</name>
</gene>
<dbReference type="SFLD" id="SFLDS00029">
    <property type="entry name" value="Radical_SAM"/>
    <property type="match status" value="1"/>
</dbReference>
<evidence type="ECO:0000256" key="2">
    <source>
        <dbReference type="ARBA" id="ARBA00022691"/>
    </source>
</evidence>
<evidence type="ECO:0000256" key="3">
    <source>
        <dbReference type="ARBA" id="ARBA00022723"/>
    </source>
</evidence>
<evidence type="ECO:0000259" key="6">
    <source>
        <dbReference type="PROSITE" id="PS51918"/>
    </source>
</evidence>
<dbReference type="AlphaFoldDB" id="A0A4U1JH01"/>
<dbReference type="Gene3D" id="3.20.20.70">
    <property type="entry name" value="Aldolase class I"/>
    <property type="match status" value="1"/>
</dbReference>
<dbReference type="InterPro" id="IPR007197">
    <property type="entry name" value="rSAM"/>
</dbReference>
<dbReference type="SUPFAM" id="SSF102114">
    <property type="entry name" value="Radical SAM enzymes"/>
    <property type="match status" value="1"/>
</dbReference>
<dbReference type="EMBL" id="SSMQ01000005">
    <property type="protein sequence ID" value="TKD11845.1"/>
    <property type="molecule type" value="Genomic_DNA"/>
</dbReference>
<evidence type="ECO:0000313" key="7">
    <source>
        <dbReference type="EMBL" id="TKD11845.1"/>
    </source>
</evidence>
<keyword evidence="4" id="KW-0408">Iron</keyword>
<sequence length="450" mass="49779">MRFILSNYGHRYLVHLARSGALDQALEADDVGRLGRIFSRGVLDEDESPELSALVARGMIEPAPEGMDRDAARLRYDRNPLEHLRRVVFEYTTVCNLDCNHCRNWNLEAHAEADPTRLRRVVDAVVPLGLGRFDFIGGEVTLYGKGWLDLVAYIRAQGGTHASVITSGWFFGETNFRAAGKRYADDREYLGDLRARGLTHVIVSLDGPAAVHDACRGVPGLYDRVIEGLDKVRDAGLEPRVSLVVGMGSSRAETRPWMAGLSRRIYGPEPDDLTAAQRLVLDDSNYVSNFIDVGGGVKLRRSRGDLAAFTNDELRCKNFFRPAPTLRIKATGEIALCPLIEGGDGYGNVHERDIVELLNHMQDAFVYKLHAERRVGAHLRFMKPEVFGGSIGHACSVRVAINMIARTMHERGVAADDQAAIHAINVEVAEKMGVLPRTGIHRANGHVRAR</sequence>
<organism evidence="7 8">
    <name type="scientific">Polyangium fumosum</name>
    <dbReference type="NCBI Taxonomy" id="889272"/>
    <lineage>
        <taxon>Bacteria</taxon>
        <taxon>Pseudomonadati</taxon>
        <taxon>Myxococcota</taxon>
        <taxon>Polyangia</taxon>
        <taxon>Polyangiales</taxon>
        <taxon>Polyangiaceae</taxon>
        <taxon>Polyangium</taxon>
    </lineage>
</organism>
<comment type="cofactor">
    <cofactor evidence="1">
        <name>[4Fe-4S] cluster</name>
        <dbReference type="ChEBI" id="CHEBI:49883"/>
    </cofactor>
</comment>
<protein>
    <submittedName>
        <fullName evidence="7">Radical SAM protein</fullName>
    </submittedName>
</protein>
<dbReference type="OrthoDB" id="9782387at2"/>
<dbReference type="PROSITE" id="PS51918">
    <property type="entry name" value="RADICAL_SAM"/>
    <property type="match status" value="1"/>
</dbReference>
<proteinExistence type="predicted"/>